<dbReference type="EMBL" id="JWZT01004773">
    <property type="protein sequence ID" value="KII63083.1"/>
    <property type="molecule type" value="Genomic_DNA"/>
</dbReference>
<gene>
    <name evidence="1" type="ORF">RF11_01829</name>
</gene>
<dbReference type="SUPFAM" id="SSF48452">
    <property type="entry name" value="TPR-like"/>
    <property type="match status" value="1"/>
</dbReference>
<dbReference type="Gene3D" id="1.25.40.10">
    <property type="entry name" value="Tetratricopeptide repeat domain"/>
    <property type="match status" value="1"/>
</dbReference>
<dbReference type="SMART" id="SM00028">
    <property type="entry name" value="TPR"/>
    <property type="match status" value="2"/>
</dbReference>
<evidence type="ECO:0000313" key="2">
    <source>
        <dbReference type="Proteomes" id="UP000031668"/>
    </source>
</evidence>
<sequence length="113" mass="13487">MCEYLPIFYLNLAHVYLKLSDINRALEMAHKGLEYNFSLPSLMRLIGYLNDILCKHEEAQLWYHRALSFSPQLVDLIPKSCEFSDYTTIPPETNYRTFRQQDVFCTEMMRYSM</sequence>
<name>A0A0C2ICN5_THEKT</name>
<dbReference type="InterPro" id="IPR019734">
    <property type="entry name" value="TPR_rpt"/>
</dbReference>
<proteinExistence type="predicted"/>
<dbReference type="Proteomes" id="UP000031668">
    <property type="component" value="Unassembled WGS sequence"/>
</dbReference>
<reference evidence="1 2" key="1">
    <citation type="journal article" date="2014" name="Genome Biol. Evol.">
        <title>The genome of the myxosporean Thelohanellus kitauei shows adaptations to nutrient acquisition within its fish host.</title>
        <authorList>
            <person name="Yang Y."/>
            <person name="Xiong J."/>
            <person name="Zhou Z."/>
            <person name="Huo F."/>
            <person name="Miao W."/>
            <person name="Ran C."/>
            <person name="Liu Y."/>
            <person name="Zhang J."/>
            <person name="Feng J."/>
            <person name="Wang M."/>
            <person name="Wang M."/>
            <person name="Wang L."/>
            <person name="Yao B."/>
        </authorList>
    </citation>
    <scope>NUCLEOTIDE SEQUENCE [LARGE SCALE GENOMIC DNA]</scope>
    <source>
        <strain evidence="1">Wuqing</strain>
    </source>
</reference>
<dbReference type="AlphaFoldDB" id="A0A0C2ICN5"/>
<comment type="caution">
    <text evidence="1">The sequence shown here is derived from an EMBL/GenBank/DDBJ whole genome shotgun (WGS) entry which is preliminary data.</text>
</comment>
<organism evidence="1 2">
    <name type="scientific">Thelohanellus kitauei</name>
    <name type="common">Myxosporean</name>
    <dbReference type="NCBI Taxonomy" id="669202"/>
    <lineage>
        <taxon>Eukaryota</taxon>
        <taxon>Metazoa</taxon>
        <taxon>Cnidaria</taxon>
        <taxon>Myxozoa</taxon>
        <taxon>Myxosporea</taxon>
        <taxon>Bivalvulida</taxon>
        <taxon>Platysporina</taxon>
        <taxon>Myxobolidae</taxon>
        <taxon>Thelohanellus</taxon>
    </lineage>
</organism>
<accession>A0A0C2ICN5</accession>
<evidence type="ECO:0000313" key="1">
    <source>
        <dbReference type="EMBL" id="KII63083.1"/>
    </source>
</evidence>
<keyword evidence="2" id="KW-1185">Reference proteome</keyword>
<dbReference type="InterPro" id="IPR011990">
    <property type="entry name" value="TPR-like_helical_dom_sf"/>
</dbReference>
<protein>
    <submittedName>
        <fullName evidence="1">Uncharacterized protein</fullName>
    </submittedName>
</protein>